<proteinExistence type="predicted"/>
<dbReference type="AlphaFoldDB" id="A0A561XKY2"/>
<comment type="caution">
    <text evidence="7">The sequence shown here is derived from an EMBL/GenBank/DDBJ whole genome shotgun (WGS) entry which is preliminary data.</text>
</comment>
<accession>A0A561XKY2</accession>
<organism evidence="7 8">
    <name type="scientific">Acidovorax delafieldii</name>
    <name type="common">Pseudomonas delafieldii</name>
    <dbReference type="NCBI Taxonomy" id="47920"/>
    <lineage>
        <taxon>Bacteria</taxon>
        <taxon>Pseudomonadati</taxon>
        <taxon>Pseudomonadota</taxon>
        <taxon>Betaproteobacteria</taxon>
        <taxon>Burkholderiales</taxon>
        <taxon>Comamonadaceae</taxon>
        <taxon>Acidovorax</taxon>
    </lineage>
</organism>
<keyword evidence="5" id="KW-0732">Signal</keyword>
<gene>
    <name evidence="7" type="ORF">ATF69_3170</name>
</gene>
<keyword evidence="4" id="KW-0472">Membrane</keyword>
<dbReference type="RefSeq" id="WP_056743962.1">
    <property type="nucleotide sequence ID" value="NZ_VJWE01000014.1"/>
</dbReference>
<feature type="chain" id="PRO_5021857580" evidence="5">
    <location>
        <begin position="30"/>
        <end position="270"/>
    </location>
</feature>
<evidence type="ECO:0000256" key="1">
    <source>
        <dbReference type="ARBA" id="ARBA00004141"/>
    </source>
</evidence>
<dbReference type="InterPro" id="IPR042295">
    <property type="entry name" value="NarX-like_N_sf"/>
</dbReference>
<feature type="signal peptide" evidence="5">
    <location>
        <begin position="1"/>
        <end position="29"/>
    </location>
</feature>
<reference evidence="7 8" key="1">
    <citation type="journal article" date="2015" name="Stand. Genomic Sci.">
        <title>Genomic Encyclopedia of Bacterial and Archaeal Type Strains, Phase III: the genomes of soil and plant-associated and newly described type strains.</title>
        <authorList>
            <person name="Whitman W.B."/>
            <person name="Woyke T."/>
            <person name="Klenk H.P."/>
            <person name="Zhou Y."/>
            <person name="Lilburn T.G."/>
            <person name="Beck B.J."/>
            <person name="De Vos P."/>
            <person name="Vandamme P."/>
            <person name="Eisen J.A."/>
            <person name="Garrity G."/>
            <person name="Hugenholtz P."/>
            <person name="Kyrpides N.C."/>
        </authorList>
    </citation>
    <scope>NUCLEOTIDE SEQUENCE [LARGE SCALE GENOMIC DNA]</scope>
    <source>
        <strain evidence="7 8">DSM 64</strain>
    </source>
</reference>
<dbReference type="GeneID" id="51112225"/>
<evidence type="ECO:0000313" key="7">
    <source>
        <dbReference type="EMBL" id="TWG36780.1"/>
    </source>
</evidence>
<keyword evidence="2" id="KW-0812">Transmembrane</keyword>
<evidence type="ECO:0000256" key="3">
    <source>
        <dbReference type="ARBA" id="ARBA00022989"/>
    </source>
</evidence>
<evidence type="ECO:0000313" key="8">
    <source>
        <dbReference type="Proteomes" id="UP000321485"/>
    </source>
</evidence>
<sequence>MQRRTLLTAAGYTTAWSTLGIMSLGTAQAQVTDLNDAINKAGRQRMLSQRMGKAWLALAHKSDTPAARAVLDQSLALFERQLGELKAYAPSPTIRDTYTKLESAWTDHKATLLGTSPSRDGAAALLQADAKVLALAHQGTVQYEAASGKPVGKLVNVAGRQRMLSQRMAKFCLSAMLGVDTSTATTEIAKARDEFISATELLRNAPQATDRIRQELLLADGQWVFFDAALQRLGTSNNTFRQVSEVFVSSENLLASMDRVTGLYAALGSS</sequence>
<evidence type="ECO:0000256" key="4">
    <source>
        <dbReference type="ARBA" id="ARBA00023136"/>
    </source>
</evidence>
<dbReference type="EMBL" id="VJWE01000014">
    <property type="protein sequence ID" value="TWG36780.1"/>
    <property type="molecule type" value="Genomic_DNA"/>
</dbReference>
<name>A0A561XKY2_ACIDE</name>
<dbReference type="InterPro" id="IPR029095">
    <property type="entry name" value="NarX-like_N"/>
</dbReference>
<evidence type="ECO:0000256" key="2">
    <source>
        <dbReference type="ARBA" id="ARBA00022692"/>
    </source>
</evidence>
<comment type="subcellular location">
    <subcellularLocation>
        <location evidence="1">Membrane</location>
        <topology evidence="1">Multi-pass membrane protein</topology>
    </subcellularLocation>
</comment>
<evidence type="ECO:0000256" key="5">
    <source>
        <dbReference type="SAM" id="SignalP"/>
    </source>
</evidence>
<dbReference type="Proteomes" id="UP000321485">
    <property type="component" value="Unassembled WGS sequence"/>
</dbReference>
<evidence type="ECO:0000259" key="6">
    <source>
        <dbReference type="Pfam" id="PF13675"/>
    </source>
</evidence>
<dbReference type="Gene3D" id="1.20.120.960">
    <property type="entry name" value="Histidine kinase NarX, sensor domain"/>
    <property type="match status" value="1"/>
</dbReference>
<feature type="domain" description="NarX-like N-terminal" evidence="6">
    <location>
        <begin position="150"/>
        <end position="219"/>
    </location>
</feature>
<feature type="domain" description="NarX-like N-terminal" evidence="6">
    <location>
        <begin position="34"/>
        <end position="122"/>
    </location>
</feature>
<keyword evidence="3" id="KW-1133">Transmembrane helix</keyword>
<protein>
    <submittedName>
        <fullName evidence="7">PilJ/NarX-like methyl-accepting chemotaxis transducer</fullName>
    </submittedName>
</protein>
<dbReference type="Pfam" id="PF13675">
    <property type="entry name" value="PilJ"/>
    <property type="match status" value="2"/>
</dbReference>
<dbReference type="GO" id="GO:0016020">
    <property type="term" value="C:membrane"/>
    <property type="evidence" value="ECO:0007669"/>
    <property type="project" value="UniProtKB-SubCell"/>
</dbReference>